<feature type="region of interest" description="Disordered" evidence="1">
    <location>
        <begin position="506"/>
        <end position="540"/>
    </location>
</feature>
<dbReference type="WBParaSite" id="nRc.2.0.1.t23650-RA">
    <property type="protein sequence ID" value="nRc.2.0.1.t23650-RA"/>
    <property type="gene ID" value="nRc.2.0.1.g23650"/>
</dbReference>
<feature type="region of interest" description="Disordered" evidence="1">
    <location>
        <begin position="444"/>
        <end position="463"/>
    </location>
</feature>
<dbReference type="AlphaFoldDB" id="A0A915JCX4"/>
<name>A0A915JCX4_ROMCU</name>
<reference evidence="3" key="1">
    <citation type="submission" date="2022-11" db="UniProtKB">
        <authorList>
            <consortium name="WormBaseParasite"/>
        </authorList>
    </citation>
    <scope>IDENTIFICATION</scope>
</reference>
<feature type="region of interest" description="Disordered" evidence="1">
    <location>
        <begin position="257"/>
        <end position="359"/>
    </location>
</feature>
<sequence length="540" mass="60345">MQIDELDVQRRKHLHRSGAPQKEGKFKWQKELKKQYQQMQQFQQQAALQSPQLTQAITGPTQTLHQGQFTNQHLQKDYCSVIVARQSHMNPLGQKQDNEAQQSPGKDICDTGPAPNKLWRGHDQECCGIYDECCPSMSDKDLLVKSFSASNQLKGKIVEEEEKLQTCAVQAKPDSTQSNEKEFTEALYSMLAKSNIPSDQLEQALKCLAKYRDVFSLPNDPPTSTPYLTCKINTGDASPVAKWYHWTAINLRWHAPGVDKPKPYKYQRTDAKSPGKFKVPRLPSANKQQPSRQQPLSSTSQRYSGAPSSSYKSPLCKSQSTQKQQYSGSTSSGSARRQQGRDDHFQTLPHTGIDRGMAEAKSEEVFKGILRDPMEAKETGKAKAETGTCSFTIQILNRLADAMEAKEAKTKAKMEFRCPRNVGHPVAGKLQWEIDMQIEELDDQQHKHLHRDGGPQRDKNDIMLASNKPLPSKLGLKEIYCPHLLLKLCSGKRIIFFNGESGLVPGGGVGSSTKDGQSDGNPVSSRGHSGRRLKEVMPTQ</sequence>
<keyword evidence="2" id="KW-1185">Reference proteome</keyword>
<feature type="region of interest" description="Disordered" evidence="1">
    <location>
        <begin position="1"/>
        <end position="25"/>
    </location>
</feature>
<feature type="compositionally biased region" description="Basic and acidic residues" evidence="1">
    <location>
        <begin position="257"/>
        <end position="273"/>
    </location>
</feature>
<feature type="compositionally biased region" description="Basic and acidic residues" evidence="1">
    <location>
        <begin position="444"/>
        <end position="461"/>
    </location>
</feature>
<protein>
    <submittedName>
        <fullName evidence="3">Uncharacterized protein</fullName>
    </submittedName>
</protein>
<organism evidence="2 3">
    <name type="scientific">Romanomermis culicivorax</name>
    <name type="common">Nematode worm</name>
    <dbReference type="NCBI Taxonomy" id="13658"/>
    <lineage>
        <taxon>Eukaryota</taxon>
        <taxon>Metazoa</taxon>
        <taxon>Ecdysozoa</taxon>
        <taxon>Nematoda</taxon>
        <taxon>Enoplea</taxon>
        <taxon>Dorylaimia</taxon>
        <taxon>Mermithida</taxon>
        <taxon>Mermithoidea</taxon>
        <taxon>Mermithidae</taxon>
        <taxon>Romanomermis</taxon>
    </lineage>
</organism>
<accession>A0A915JCX4</accession>
<dbReference type="Proteomes" id="UP000887565">
    <property type="component" value="Unplaced"/>
</dbReference>
<feature type="compositionally biased region" description="Polar residues" evidence="1">
    <location>
        <begin position="285"/>
        <end position="337"/>
    </location>
</feature>
<proteinExistence type="predicted"/>
<evidence type="ECO:0000256" key="1">
    <source>
        <dbReference type="SAM" id="MobiDB-lite"/>
    </source>
</evidence>
<feature type="compositionally biased region" description="Polar residues" evidence="1">
    <location>
        <begin position="513"/>
        <end position="527"/>
    </location>
</feature>
<evidence type="ECO:0000313" key="2">
    <source>
        <dbReference type="Proteomes" id="UP000887565"/>
    </source>
</evidence>
<evidence type="ECO:0000313" key="3">
    <source>
        <dbReference type="WBParaSite" id="nRc.2.0.1.t23650-RA"/>
    </source>
</evidence>